<dbReference type="EMBL" id="QEQK01000012">
    <property type="protein sequence ID" value="PWN55173.1"/>
    <property type="molecule type" value="Genomic_DNA"/>
</dbReference>
<feature type="compositionally biased region" description="Low complexity" evidence="1">
    <location>
        <begin position="13"/>
        <end position="30"/>
    </location>
</feature>
<keyword evidence="3" id="KW-1185">Reference proteome</keyword>
<feature type="compositionally biased region" description="Polar residues" evidence="1">
    <location>
        <begin position="51"/>
        <end position="66"/>
    </location>
</feature>
<organism evidence="2 3">
    <name type="scientific">Abyssibacter profundi</name>
    <dbReference type="NCBI Taxonomy" id="2182787"/>
    <lineage>
        <taxon>Bacteria</taxon>
        <taxon>Pseudomonadati</taxon>
        <taxon>Pseudomonadota</taxon>
        <taxon>Gammaproteobacteria</taxon>
        <taxon>Chromatiales</taxon>
        <taxon>Oceanococcaceae</taxon>
        <taxon>Abyssibacter</taxon>
    </lineage>
</organism>
<comment type="caution">
    <text evidence="2">The sequence shown here is derived from an EMBL/GenBank/DDBJ whole genome shotgun (WGS) entry which is preliminary data.</text>
</comment>
<evidence type="ECO:0000313" key="2">
    <source>
        <dbReference type="EMBL" id="PWN55173.1"/>
    </source>
</evidence>
<accession>A0A383XRB9</accession>
<name>A0A383XRB9_9GAMM</name>
<protein>
    <submittedName>
        <fullName evidence="2">Uncharacterized protein</fullName>
    </submittedName>
</protein>
<dbReference type="Proteomes" id="UP000251800">
    <property type="component" value="Unassembled WGS sequence"/>
</dbReference>
<proteinExistence type="predicted"/>
<feature type="compositionally biased region" description="Acidic residues" evidence="1">
    <location>
        <begin position="89"/>
        <end position="100"/>
    </location>
</feature>
<gene>
    <name evidence="2" type="ORF">DEH80_13175</name>
</gene>
<evidence type="ECO:0000313" key="3">
    <source>
        <dbReference type="Proteomes" id="UP000251800"/>
    </source>
</evidence>
<evidence type="ECO:0000256" key="1">
    <source>
        <dbReference type="SAM" id="MobiDB-lite"/>
    </source>
</evidence>
<feature type="region of interest" description="Disordered" evidence="1">
    <location>
        <begin position="1"/>
        <end position="100"/>
    </location>
</feature>
<dbReference type="AlphaFoldDB" id="A0A383XRB9"/>
<sequence length="100" mass="10368">MLVACAGTDAPQDEAQQAASATAAQPGQRAFVDPETGELVAPPADTKAAGATSSKPAGYSLHTQPDGSIELRPKHPTRHRIEAQQAEDGTVDYEETTDAP</sequence>
<reference evidence="2 3" key="1">
    <citation type="submission" date="2018-05" db="EMBL/GenBank/DDBJ databases">
        <title>Abyssibacter profundi OUC007T gen. nov., sp. nov, a marine bacterium isolated from seawater of the Mariana Trench.</title>
        <authorList>
            <person name="Zhou S."/>
        </authorList>
    </citation>
    <scope>NUCLEOTIDE SEQUENCE [LARGE SCALE GENOMIC DNA]</scope>
    <source>
        <strain evidence="2 3">OUC007</strain>
    </source>
</reference>